<dbReference type="GO" id="GO:0003677">
    <property type="term" value="F:DNA binding"/>
    <property type="evidence" value="ECO:0007669"/>
    <property type="project" value="InterPro"/>
</dbReference>
<dbReference type="EMBL" id="CP047156">
    <property type="protein sequence ID" value="QHC00726.1"/>
    <property type="molecule type" value="Genomic_DNA"/>
</dbReference>
<organism evidence="3 4">
    <name type="scientific">Epidermidibacterium keratini</name>
    <dbReference type="NCBI Taxonomy" id="1891644"/>
    <lineage>
        <taxon>Bacteria</taxon>
        <taxon>Bacillati</taxon>
        <taxon>Actinomycetota</taxon>
        <taxon>Actinomycetes</taxon>
        <taxon>Sporichthyales</taxon>
        <taxon>Sporichthyaceae</taxon>
        <taxon>Epidermidibacterium</taxon>
    </lineage>
</organism>
<proteinExistence type="predicted"/>
<feature type="domain" description="Transport-associated OB type 1" evidence="1">
    <location>
        <begin position="64"/>
        <end position="125"/>
    </location>
</feature>
<dbReference type="OrthoDB" id="271159at2"/>
<dbReference type="InterPro" id="IPR008995">
    <property type="entry name" value="Mo/tungstate-bd_C_term_dom"/>
</dbReference>
<dbReference type="NCBIfam" id="TIGR01764">
    <property type="entry name" value="excise"/>
    <property type="match status" value="1"/>
</dbReference>
<sequence>MAQLRISEAAELLGVSSDTVRRWVESGKVKGAGSGPLGVDARDLARFAADQAHTPDPGRTGQASARNRMKGIVTRVTSDQVMSQVEIQAGPYRIVSLLSTEAVREMKLEVGSVAIANVKATNVALELPDGKRA</sequence>
<dbReference type="InterPro" id="IPR005116">
    <property type="entry name" value="Transp-assoc_OB_typ1"/>
</dbReference>
<dbReference type="Pfam" id="PF03459">
    <property type="entry name" value="TOBE"/>
    <property type="match status" value="1"/>
</dbReference>
<dbReference type="InParanoid" id="A0A7L4YNL2"/>
<dbReference type="Gene3D" id="2.40.50.100">
    <property type="match status" value="1"/>
</dbReference>
<evidence type="ECO:0000313" key="4">
    <source>
        <dbReference type="Proteomes" id="UP000463857"/>
    </source>
</evidence>
<dbReference type="Proteomes" id="UP000463857">
    <property type="component" value="Chromosome"/>
</dbReference>
<gene>
    <name evidence="3" type="ORF">EK0264_10785</name>
</gene>
<dbReference type="AlphaFoldDB" id="A0A7L4YNL2"/>
<dbReference type="Pfam" id="PF12728">
    <property type="entry name" value="HTH_17"/>
    <property type="match status" value="1"/>
</dbReference>
<name>A0A7L4YNL2_9ACTN</name>
<reference evidence="3 4" key="1">
    <citation type="journal article" date="2018" name="Int. J. Syst. Evol. Microbiol.">
        <title>Epidermidibacterium keratini gen. nov., sp. nov., a member of the family Sporichthyaceae, isolated from keratin epidermis.</title>
        <authorList>
            <person name="Lee D.G."/>
            <person name="Trujillo M.E."/>
            <person name="Kang S."/>
            <person name="Nam J.J."/>
            <person name="Kim Y.J."/>
        </authorList>
    </citation>
    <scope>NUCLEOTIDE SEQUENCE [LARGE SCALE GENOMIC DNA]</scope>
    <source>
        <strain evidence="3 4">EPI-7</strain>
    </source>
</reference>
<protein>
    <submittedName>
        <fullName evidence="3">Helix-turn-helix domain-containing protein</fullName>
    </submittedName>
</protein>
<dbReference type="Gene3D" id="1.10.1660.10">
    <property type="match status" value="1"/>
</dbReference>
<evidence type="ECO:0000313" key="3">
    <source>
        <dbReference type="EMBL" id="QHC00726.1"/>
    </source>
</evidence>
<dbReference type="InterPro" id="IPR041657">
    <property type="entry name" value="HTH_17"/>
</dbReference>
<keyword evidence="4" id="KW-1185">Reference proteome</keyword>
<dbReference type="InterPro" id="IPR010093">
    <property type="entry name" value="SinI_DNA-bd"/>
</dbReference>
<dbReference type="KEGG" id="eke:EK0264_10785"/>
<feature type="domain" description="Helix-turn-helix" evidence="2">
    <location>
        <begin position="4"/>
        <end position="50"/>
    </location>
</feature>
<evidence type="ECO:0000259" key="1">
    <source>
        <dbReference type="Pfam" id="PF03459"/>
    </source>
</evidence>
<dbReference type="RefSeq" id="WP_159545494.1">
    <property type="nucleotide sequence ID" value="NZ_CP047156.1"/>
</dbReference>
<dbReference type="SUPFAM" id="SSF50331">
    <property type="entry name" value="MOP-like"/>
    <property type="match status" value="1"/>
</dbReference>
<evidence type="ECO:0000259" key="2">
    <source>
        <dbReference type="Pfam" id="PF12728"/>
    </source>
</evidence>
<accession>A0A7L4YNL2</accession>